<organism evidence="1 2">
    <name type="scientific">Rhipicephalus microplus</name>
    <name type="common">Cattle tick</name>
    <name type="synonym">Boophilus microplus</name>
    <dbReference type="NCBI Taxonomy" id="6941"/>
    <lineage>
        <taxon>Eukaryota</taxon>
        <taxon>Metazoa</taxon>
        <taxon>Ecdysozoa</taxon>
        <taxon>Arthropoda</taxon>
        <taxon>Chelicerata</taxon>
        <taxon>Arachnida</taxon>
        <taxon>Acari</taxon>
        <taxon>Parasitiformes</taxon>
        <taxon>Ixodida</taxon>
        <taxon>Ixodoidea</taxon>
        <taxon>Ixodidae</taxon>
        <taxon>Rhipicephalinae</taxon>
        <taxon>Rhipicephalus</taxon>
        <taxon>Boophilus</taxon>
    </lineage>
</organism>
<dbReference type="Pfam" id="PF23731">
    <property type="entry name" value="ARM_ECM29_C"/>
    <property type="match status" value="1"/>
</dbReference>
<name>A0A9J6D4L7_RHIMP</name>
<proteinExistence type="predicted"/>
<dbReference type="EMBL" id="JABSTU010000011">
    <property type="protein sequence ID" value="KAH8009009.1"/>
    <property type="molecule type" value="Genomic_DNA"/>
</dbReference>
<dbReference type="Proteomes" id="UP000821866">
    <property type="component" value="Chromosome 9"/>
</dbReference>
<evidence type="ECO:0000313" key="2">
    <source>
        <dbReference type="Proteomes" id="UP000821866"/>
    </source>
</evidence>
<reference evidence="1" key="1">
    <citation type="journal article" date="2020" name="Cell">
        <title>Large-Scale Comparative Analyses of Tick Genomes Elucidate Their Genetic Diversity and Vector Capacities.</title>
        <authorList>
            <consortium name="Tick Genome and Microbiome Consortium (TIGMIC)"/>
            <person name="Jia N."/>
            <person name="Wang J."/>
            <person name="Shi W."/>
            <person name="Du L."/>
            <person name="Sun Y."/>
            <person name="Zhan W."/>
            <person name="Jiang J.F."/>
            <person name="Wang Q."/>
            <person name="Zhang B."/>
            <person name="Ji P."/>
            <person name="Bell-Sakyi L."/>
            <person name="Cui X.M."/>
            <person name="Yuan T.T."/>
            <person name="Jiang B.G."/>
            <person name="Yang W.F."/>
            <person name="Lam T.T."/>
            <person name="Chang Q.C."/>
            <person name="Ding S.J."/>
            <person name="Wang X.J."/>
            <person name="Zhu J.G."/>
            <person name="Ruan X.D."/>
            <person name="Zhao L."/>
            <person name="Wei J.T."/>
            <person name="Ye R.Z."/>
            <person name="Que T.C."/>
            <person name="Du C.H."/>
            <person name="Zhou Y.H."/>
            <person name="Cheng J.X."/>
            <person name="Dai P.F."/>
            <person name="Guo W.B."/>
            <person name="Han X.H."/>
            <person name="Huang E.J."/>
            <person name="Li L.F."/>
            <person name="Wei W."/>
            <person name="Gao Y.C."/>
            <person name="Liu J.Z."/>
            <person name="Shao H.Z."/>
            <person name="Wang X."/>
            <person name="Wang C.C."/>
            <person name="Yang T.C."/>
            <person name="Huo Q.B."/>
            <person name="Li W."/>
            <person name="Chen H.Y."/>
            <person name="Chen S.E."/>
            <person name="Zhou L.G."/>
            <person name="Ni X.B."/>
            <person name="Tian J.H."/>
            <person name="Sheng Y."/>
            <person name="Liu T."/>
            <person name="Pan Y.S."/>
            <person name="Xia L.Y."/>
            <person name="Li J."/>
            <person name="Zhao F."/>
            <person name="Cao W.C."/>
        </authorList>
    </citation>
    <scope>NUCLEOTIDE SEQUENCE</scope>
    <source>
        <strain evidence="1">Rmic-2018</strain>
    </source>
</reference>
<protein>
    <submittedName>
        <fullName evidence="1">Uncharacterized protein</fullName>
    </submittedName>
</protein>
<evidence type="ECO:0000313" key="1">
    <source>
        <dbReference type="EMBL" id="KAH8009009.1"/>
    </source>
</evidence>
<accession>A0A9J6D4L7</accession>
<dbReference type="VEuPathDB" id="VectorBase:LOC119178803"/>
<dbReference type="AlphaFoldDB" id="A0A9J6D4L7"/>
<keyword evidence="2" id="KW-1185">Reference proteome</keyword>
<reference evidence="1" key="2">
    <citation type="submission" date="2021-09" db="EMBL/GenBank/DDBJ databases">
        <authorList>
            <person name="Jia N."/>
            <person name="Wang J."/>
            <person name="Shi W."/>
            <person name="Du L."/>
            <person name="Sun Y."/>
            <person name="Zhan W."/>
            <person name="Jiang J."/>
            <person name="Wang Q."/>
            <person name="Zhang B."/>
            <person name="Ji P."/>
            <person name="Sakyi L.B."/>
            <person name="Cui X."/>
            <person name="Yuan T."/>
            <person name="Jiang B."/>
            <person name="Yang W."/>
            <person name="Lam T.T.-Y."/>
            <person name="Chang Q."/>
            <person name="Ding S."/>
            <person name="Wang X."/>
            <person name="Zhu J."/>
            <person name="Ruan X."/>
            <person name="Zhao L."/>
            <person name="Wei J."/>
            <person name="Que T."/>
            <person name="Du C."/>
            <person name="Cheng J."/>
            <person name="Dai P."/>
            <person name="Han X."/>
            <person name="Huang E."/>
            <person name="Gao Y."/>
            <person name="Liu J."/>
            <person name="Shao H."/>
            <person name="Ye R."/>
            <person name="Li L."/>
            <person name="Wei W."/>
            <person name="Wang X."/>
            <person name="Wang C."/>
            <person name="Huo Q."/>
            <person name="Li W."/>
            <person name="Guo W."/>
            <person name="Chen H."/>
            <person name="Chen S."/>
            <person name="Zhou L."/>
            <person name="Zhou L."/>
            <person name="Ni X."/>
            <person name="Tian J."/>
            <person name="Zhou Y."/>
            <person name="Sheng Y."/>
            <person name="Liu T."/>
            <person name="Pan Y."/>
            <person name="Xia L."/>
            <person name="Li J."/>
            <person name="Zhao F."/>
            <person name="Cao W."/>
        </authorList>
    </citation>
    <scope>NUCLEOTIDE SEQUENCE</scope>
    <source>
        <strain evidence="1">Rmic-2018</strain>
        <tissue evidence="1">Larvae</tissue>
    </source>
</reference>
<comment type="caution">
    <text evidence="1">The sequence shown here is derived from an EMBL/GenBank/DDBJ whole genome shotgun (WGS) entry which is preliminary data.</text>
</comment>
<sequence>MFGVIILEHSVAQMIIKMRAPHEVCEVAFEVSRKMVSEAFLRECRRDNRTYREQAVCYLAQLLQAQRLDRFGPLLDVLEGPLLKYAASRSGEAAEDDQEAFDLELQLQFQEVAFNALGQAWPQQAPDTQESLQFAVALTNAAHKAALLLATPVLIVHPLSRRKCTTTLLETPFACTSPEENRKHVFQSSF</sequence>
<gene>
    <name evidence="1" type="ORF">HPB51_008939</name>
</gene>